<dbReference type="Proteomes" id="UP000070700">
    <property type="component" value="Unassembled WGS sequence"/>
</dbReference>
<dbReference type="OrthoDB" id="3562292at2759"/>
<dbReference type="InParanoid" id="A0A132BBE4"/>
<feature type="region of interest" description="Disordered" evidence="1">
    <location>
        <begin position="67"/>
        <end position="110"/>
    </location>
</feature>
<dbReference type="RefSeq" id="XP_018063948.1">
    <property type="nucleotide sequence ID" value="XM_018206388.1"/>
</dbReference>
<sequence>MYGKMFRVWRDLPMLADCMKTCFNGPSSMMRDRSSKYAQMWRELNSFGARCLGASVQSPYEQSMSALRSGLEEELSTIEEGLEPTTDHDTRKGEEVNKSTDSVYVDSLRR</sequence>
<evidence type="ECO:0000256" key="1">
    <source>
        <dbReference type="SAM" id="MobiDB-lite"/>
    </source>
</evidence>
<dbReference type="Pfam" id="PF12311">
    <property type="entry name" value="DUF3632"/>
    <property type="match status" value="1"/>
</dbReference>
<feature type="compositionally biased region" description="Acidic residues" evidence="1">
    <location>
        <begin position="72"/>
        <end position="82"/>
    </location>
</feature>
<proteinExistence type="predicted"/>
<dbReference type="KEGG" id="psco:LY89DRAFT_273750"/>
<protein>
    <submittedName>
        <fullName evidence="2">Uncharacterized protein</fullName>
    </submittedName>
</protein>
<evidence type="ECO:0000313" key="2">
    <source>
        <dbReference type="EMBL" id="KUJ09593.1"/>
    </source>
</evidence>
<organism evidence="2 3">
    <name type="scientific">Mollisia scopiformis</name>
    <name type="common">Conifer needle endophyte fungus</name>
    <name type="synonym">Phialocephala scopiformis</name>
    <dbReference type="NCBI Taxonomy" id="149040"/>
    <lineage>
        <taxon>Eukaryota</taxon>
        <taxon>Fungi</taxon>
        <taxon>Dikarya</taxon>
        <taxon>Ascomycota</taxon>
        <taxon>Pezizomycotina</taxon>
        <taxon>Leotiomycetes</taxon>
        <taxon>Helotiales</taxon>
        <taxon>Mollisiaceae</taxon>
        <taxon>Mollisia</taxon>
    </lineage>
</organism>
<evidence type="ECO:0000313" key="3">
    <source>
        <dbReference type="Proteomes" id="UP000070700"/>
    </source>
</evidence>
<keyword evidence="3" id="KW-1185">Reference proteome</keyword>
<accession>A0A132BBE4</accession>
<feature type="compositionally biased region" description="Basic and acidic residues" evidence="1">
    <location>
        <begin position="85"/>
        <end position="98"/>
    </location>
</feature>
<dbReference type="STRING" id="149040.A0A132BBE4"/>
<dbReference type="EMBL" id="KQ947431">
    <property type="protein sequence ID" value="KUJ09593.1"/>
    <property type="molecule type" value="Genomic_DNA"/>
</dbReference>
<dbReference type="InterPro" id="IPR022085">
    <property type="entry name" value="OpdG"/>
</dbReference>
<dbReference type="AlphaFoldDB" id="A0A132BBE4"/>
<dbReference type="GeneID" id="28816114"/>
<name>A0A132BBE4_MOLSC</name>
<gene>
    <name evidence="2" type="ORF">LY89DRAFT_273750</name>
</gene>
<reference evidence="2 3" key="1">
    <citation type="submission" date="2015-10" db="EMBL/GenBank/DDBJ databases">
        <title>Full genome of DAOMC 229536 Phialocephala scopiformis, a fungal endophyte of spruce producing the potent anti-insectan compound rugulosin.</title>
        <authorList>
            <consortium name="DOE Joint Genome Institute"/>
            <person name="Walker A.K."/>
            <person name="Frasz S.L."/>
            <person name="Seifert K.A."/>
            <person name="Miller J.D."/>
            <person name="Mondo S.J."/>
            <person name="Labutti K."/>
            <person name="Lipzen A."/>
            <person name="Dockter R."/>
            <person name="Kennedy M."/>
            <person name="Grigoriev I.V."/>
            <person name="Spatafora J.W."/>
        </authorList>
    </citation>
    <scope>NUCLEOTIDE SEQUENCE [LARGE SCALE GENOMIC DNA]</scope>
    <source>
        <strain evidence="2 3">CBS 120377</strain>
    </source>
</reference>